<evidence type="ECO:0000313" key="3">
    <source>
        <dbReference type="EMBL" id="GFF37070.1"/>
    </source>
</evidence>
<keyword evidence="2" id="KW-0732">Signal</keyword>
<evidence type="ECO:0000256" key="2">
    <source>
        <dbReference type="SAM" id="SignalP"/>
    </source>
</evidence>
<organism evidence="3 4">
    <name type="scientific">Aspergillus udagawae</name>
    <dbReference type="NCBI Taxonomy" id="91492"/>
    <lineage>
        <taxon>Eukaryota</taxon>
        <taxon>Fungi</taxon>
        <taxon>Dikarya</taxon>
        <taxon>Ascomycota</taxon>
        <taxon>Pezizomycotina</taxon>
        <taxon>Eurotiomycetes</taxon>
        <taxon>Eurotiomycetidae</taxon>
        <taxon>Eurotiales</taxon>
        <taxon>Aspergillaceae</taxon>
        <taxon>Aspergillus</taxon>
        <taxon>Aspergillus subgen. Fumigati</taxon>
    </lineage>
</organism>
<feature type="signal peptide" evidence="2">
    <location>
        <begin position="1"/>
        <end position="24"/>
    </location>
</feature>
<dbReference type="AlphaFoldDB" id="A0A8H3RT81"/>
<proteinExistence type="predicted"/>
<feature type="chain" id="PRO_5034254252" evidence="2">
    <location>
        <begin position="25"/>
        <end position="203"/>
    </location>
</feature>
<gene>
    <name evidence="3" type="ORF">IFM46972_05100</name>
</gene>
<dbReference type="Proteomes" id="UP000465221">
    <property type="component" value="Unassembled WGS sequence"/>
</dbReference>
<accession>A0A8H3RT81</accession>
<name>A0A8H3RT81_9EURO</name>
<feature type="region of interest" description="Disordered" evidence="1">
    <location>
        <begin position="121"/>
        <end position="178"/>
    </location>
</feature>
<evidence type="ECO:0000313" key="4">
    <source>
        <dbReference type="Proteomes" id="UP000465221"/>
    </source>
</evidence>
<feature type="compositionally biased region" description="Low complexity" evidence="1">
    <location>
        <begin position="128"/>
        <end position="168"/>
    </location>
</feature>
<evidence type="ECO:0000256" key="1">
    <source>
        <dbReference type="SAM" id="MobiDB-lite"/>
    </source>
</evidence>
<sequence>MASMISFKAIFCFAVCYLATLSSGVGLIEELKVVDENTNLRDSNVERAVVPLDSKYLPRAGKLSALTMPTGSVLMICPCADTPSYVDTVTITVTETICELPSTTLSKPSTTIWIPPVPTMATTASMPTSQTSVSTSEPSTTSSVVQTTSHRTSSTSSSGASTPLPSSSEPSYAPPLSDSANGQGKIHFALLVWSLVMTGFMNV</sequence>
<comment type="caution">
    <text evidence="3">The sequence shown here is derived from an EMBL/GenBank/DDBJ whole genome shotgun (WGS) entry which is preliminary data.</text>
</comment>
<dbReference type="EMBL" id="BLKC01000030">
    <property type="protein sequence ID" value="GFF37070.1"/>
    <property type="molecule type" value="Genomic_DNA"/>
</dbReference>
<reference evidence="3 4" key="1">
    <citation type="submission" date="2020-01" db="EMBL/GenBank/DDBJ databases">
        <title>Draft genome sequence of Aspergillus udagawae IFM 46972.</title>
        <authorList>
            <person name="Takahashi H."/>
            <person name="Yaguchi T."/>
        </authorList>
    </citation>
    <scope>NUCLEOTIDE SEQUENCE [LARGE SCALE GENOMIC DNA]</scope>
    <source>
        <strain evidence="3 4">IFM 46972</strain>
    </source>
</reference>
<protein>
    <submittedName>
        <fullName evidence="3">Uncharacterized protein</fullName>
    </submittedName>
</protein>